<keyword evidence="3" id="KW-0456">Lyase</keyword>
<feature type="domain" description="HpcH/HpaI aldolase/citrate lyase" evidence="2">
    <location>
        <begin position="10"/>
        <end position="113"/>
    </location>
</feature>
<dbReference type="EMBL" id="JBDIME010000006">
    <property type="protein sequence ID" value="MEN2789882.1"/>
    <property type="molecule type" value="Genomic_DNA"/>
</dbReference>
<accession>A0ABU9Y286</accession>
<evidence type="ECO:0000313" key="3">
    <source>
        <dbReference type="EMBL" id="MEN2789882.1"/>
    </source>
</evidence>
<dbReference type="Pfam" id="PF03328">
    <property type="entry name" value="HpcH_HpaI"/>
    <property type="match status" value="1"/>
</dbReference>
<dbReference type="InterPro" id="IPR005000">
    <property type="entry name" value="Aldolase/citrate-lyase_domain"/>
</dbReference>
<dbReference type="Gene3D" id="3.20.20.60">
    <property type="entry name" value="Phosphoenolpyruvate-binding domains"/>
    <property type="match status" value="1"/>
</dbReference>
<dbReference type="SUPFAM" id="SSF51621">
    <property type="entry name" value="Phosphoenolpyruvate/pyruvate domain"/>
    <property type="match status" value="1"/>
</dbReference>
<dbReference type="RefSeq" id="WP_343891329.1">
    <property type="nucleotide sequence ID" value="NZ_BAAAEH010000040.1"/>
</dbReference>
<reference evidence="3 4" key="1">
    <citation type="submission" date="2024-05" db="EMBL/GenBank/DDBJ databases">
        <authorList>
            <person name="Liu Q."/>
            <person name="Xin Y.-H."/>
        </authorList>
    </citation>
    <scope>NUCLEOTIDE SEQUENCE [LARGE SCALE GENOMIC DNA]</scope>
    <source>
        <strain evidence="3 4">CGMCC 1.10181</strain>
    </source>
</reference>
<keyword evidence="4" id="KW-1185">Reference proteome</keyword>
<proteinExistence type="predicted"/>
<evidence type="ECO:0000313" key="4">
    <source>
        <dbReference type="Proteomes" id="UP001419910"/>
    </source>
</evidence>
<keyword evidence="1" id="KW-0479">Metal-binding</keyword>
<organism evidence="3 4">
    <name type="scientific">Sphingomonas oligophenolica</name>
    <dbReference type="NCBI Taxonomy" id="301154"/>
    <lineage>
        <taxon>Bacteria</taxon>
        <taxon>Pseudomonadati</taxon>
        <taxon>Pseudomonadota</taxon>
        <taxon>Alphaproteobacteria</taxon>
        <taxon>Sphingomonadales</taxon>
        <taxon>Sphingomonadaceae</taxon>
        <taxon>Sphingomonas</taxon>
    </lineage>
</organism>
<dbReference type="InterPro" id="IPR015813">
    <property type="entry name" value="Pyrv/PenolPyrv_kinase-like_dom"/>
</dbReference>
<gene>
    <name evidence="3" type="ORF">ABC974_09610</name>
</gene>
<sequence length="196" mass="20827">MVKIGGCEAKSDLRFLMMMGIRNVVAPMIESPFAMRKYQEMLPEGSFDHVGVTIETIDAVARIEEILDAGVKLSDVTVGRTDLTASFGGSGVDADETVTMVKAVARAAAARGLPTTMGGSVNAGTISLLQSDDELRSLVAFVETRKCIMPVDQFLSAGALDAAFVIERALLDMQLAHHGSIAAAAEKRVEQLRARG</sequence>
<protein>
    <submittedName>
        <fullName evidence="3">Aldolase/citrate lyase family protein</fullName>
    </submittedName>
</protein>
<evidence type="ECO:0000256" key="1">
    <source>
        <dbReference type="ARBA" id="ARBA00022723"/>
    </source>
</evidence>
<name>A0ABU9Y286_9SPHN</name>
<evidence type="ECO:0000259" key="2">
    <source>
        <dbReference type="Pfam" id="PF03328"/>
    </source>
</evidence>
<dbReference type="GO" id="GO:0016829">
    <property type="term" value="F:lyase activity"/>
    <property type="evidence" value="ECO:0007669"/>
    <property type="project" value="UniProtKB-KW"/>
</dbReference>
<dbReference type="InterPro" id="IPR040442">
    <property type="entry name" value="Pyrv_kinase-like_dom_sf"/>
</dbReference>
<comment type="caution">
    <text evidence="3">The sequence shown here is derived from an EMBL/GenBank/DDBJ whole genome shotgun (WGS) entry which is preliminary data.</text>
</comment>
<dbReference type="Proteomes" id="UP001419910">
    <property type="component" value="Unassembled WGS sequence"/>
</dbReference>